<name>A0AAQ4EZN9_AMBAM</name>
<protein>
    <submittedName>
        <fullName evidence="2">Uncharacterized protein</fullName>
    </submittedName>
</protein>
<proteinExistence type="predicted"/>
<gene>
    <name evidence="2" type="ORF">V5799_018488</name>
</gene>
<evidence type="ECO:0000313" key="3">
    <source>
        <dbReference type="Proteomes" id="UP001321473"/>
    </source>
</evidence>
<comment type="caution">
    <text evidence="2">The sequence shown here is derived from an EMBL/GenBank/DDBJ whole genome shotgun (WGS) entry which is preliminary data.</text>
</comment>
<evidence type="ECO:0000313" key="2">
    <source>
        <dbReference type="EMBL" id="KAK8780171.1"/>
    </source>
</evidence>
<evidence type="ECO:0000256" key="1">
    <source>
        <dbReference type="SAM" id="MobiDB-lite"/>
    </source>
</evidence>
<dbReference type="Proteomes" id="UP001321473">
    <property type="component" value="Unassembled WGS sequence"/>
</dbReference>
<dbReference type="AlphaFoldDB" id="A0AAQ4EZN9"/>
<keyword evidence="3" id="KW-1185">Reference proteome</keyword>
<feature type="compositionally biased region" description="Basic residues" evidence="1">
    <location>
        <begin position="82"/>
        <end position="91"/>
    </location>
</feature>
<feature type="region of interest" description="Disordered" evidence="1">
    <location>
        <begin position="55"/>
        <end position="91"/>
    </location>
</feature>
<sequence>MSRSRSSGALWPLSSRGGPPTAIFAILLIANHFNIGIPTGSVYHYVVGIFSETAKETKPMHQHEDQQDSHRAPSKEVPARPGKLHPGFRRP</sequence>
<dbReference type="EMBL" id="JARKHS020009133">
    <property type="protein sequence ID" value="KAK8780171.1"/>
    <property type="molecule type" value="Genomic_DNA"/>
</dbReference>
<accession>A0AAQ4EZN9</accession>
<reference evidence="2 3" key="1">
    <citation type="journal article" date="2023" name="Arcadia Sci">
        <title>De novo assembly of a long-read Amblyomma americanum tick genome.</title>
        <authorList>
            <person name="Chou S."/>
            <person name="Poskanzer K.E."/>
            <person name="Rollins M."/>
            <person name="Thuy-Boun P.S."/>
        </authorList>
    </citation>
    <scope>NUCLEOTIDE SEQUENCE [LARGE SCALE GENOMIC DNA]</scope>
    <source>
        <strain evidence="2">F_SG_1</strain>
        <tissue evidence="2">Salivary glands</tissue>
    </source>
</reference>
<feature type="compositionally biased region" description="Basic and acidic residues" evidence="1">
    <location>
        <begin position="55"/>
        <end position="78"/>
    </location>
</feature>
<organism evidence="2 3">
    <name type="scientific">Amblyomma americanum</name>
    <name type="common">Lone star tick</name>
    <dbReference type="NCBI Taxonomy" id="6943"/>
    <lineage>
        <taxon>Eukaryota</taxon>
        <taxon>Metazoa</taxon>
        <taxon>Ecdysozoa</taxon>
        <taxon>Arthropoda</taxon>
        <taxon>Chelicerata</taxon>
        <taxon>Arachnida</taxon>
        <taxon>Acari</taxon>
        <taxon>Parasitiformes</taxon>
        <taxon>Ixodida</taxon>
        <taxon>Ixodoidea</taxon>
        <taxon>Ixodidae</taxon>
        <taxon>Amblyomminae</taxon>
        <taxon>Amblyomma</taxon>
    </lineage>
</organism>